<dbReference type="OrthoDB" id="9801841at2"/>
<dbReference type="Proteomes" id="UP000295341">
    <property type="component" value="Unassembled WGS sequence"/>
</dbReference>
<reference evidence="2 3" key="1">
    <citation type="submission" date="2019-03" db="EMBL/GenBank/DDBJ databases">
        <title>Genomic Encyclopedia of Type Strains, Phase IV (KMG-IV): sequencing the most valuable type-strain genomes for metagenomic binning, comparative biology and taxonomic classification.</title>
        <authorList>
            <person name="Goeker M."/>
        </authorList>
    </citation>
    <scope>NUCLEOTIDE SEQUENCE [LARGE SCALE GENOMIC DNA]</scope>
    <source>
        <strain evidence="2 3">DSM 26377</strain>
    </source>
</reference>
<dbReference type="SUPFAM" id="SSF81606">
    <property type="entry name" value="PP2C-like"/>
    <property type="match status" value="1"/>
</dbReference>
<evidence type="ECO:0000313" key="3">
    <source>
        <dbReference type="Proteomes" id="UP000295341"/>
    </source>
</evidence>
<evidence type="ECO:0000259" key="1">
    <source>
        <dbReference type="PROSITE" id="PS51746"/>
    </source>
</evidence>
<sequence>MAIKDKVSTALLTDMGRVRTNNEDAITEDRDFGLLVLADGMGGYNAGEVASGIATTTIPHVVRRDWKKLGRLTSSEDGANHSPQALLLKKAIEEAHETIYQAAQSQPQCAGMGTTVVVVLLHDDRMSIAHVGDSRLYRYRAGKLQQVTRDHSLQEEMIAKGHYTREEAAMMVRKNIVTRAMGVEPAVSVELGEAAVEVGDVLLLCSDGLSDMVSDEQIGVSLKRNGDNLQEAAKDLVEQALQGGGKDNVSVILARVDQSFAIGKPWYRRLLDWF</sequence>
<dbReference type="InterPro" id="IPR015655">
    <property type="entry name" value="PP2C"/>
</dbReference>
<protein>
    <submittedName>
        <fullName evidence="2">Protein phosphatase</fullName>
    </submittedName>
</protein>
<proteinExistence type="predicted"/>
<name>A0A4R7NXA0_9GAMM</name>
<evidence type="ECO:0000313" key="2">
    <source>
        <dbReference type="EMBL" id="TDU25884.1"/>
    </source>
</evidence>
<dbReference type="AlphaFoldDB" id="A0A4R7NXA0"/>
<accession>A0A4R7NXA0</accession>
<dbReference type="NCBIfam" id="NF033484">
    <property type="entry name" value="Stp1_PP2C_phos"/>
    <property type="match status" value="1"/>
</dbReference>
<dbReference type="PANTHER" id="PTHR47992">
    <property type="entry name" value="PROTEIN PHOSPHATASE"/>
    <property type="match status" value="1"/>
</dbReference>
<dbReference type="RefSeq" id="WP_133883460.1">
    <property type="nucleotide sequence ID" value="NZ_MWIN01000013.1"/>
</dbReference>
<dbReference type="SMART" id="SM00332">
    <property type="entry name" value="PP2Cc"/>
    <property type="match status" value="1"/>
</dbReference>
<dbReference type="InterPro" id="IPR036457">
    <property type="entry name" value="PPM-type-like_dom_sf"/>
</dbReference>
<gene>
    <name evidence="2" type="ORF">DFR24_4329</name>
</gene>
<comment type="caution">
    <text evidence="2">The sequence shown here is derived from an EMBL/GenBank/DDBJ whole genome shotgun (WGS) entry which is preliminary data.</text>
</comment>
<dbReference type="Gene3D" id="3.60.40.10">
    <property type="entry name" value="PPM-type phosphatase domain"/>
    <property type="match status" value="1"/>
</dbReference>
<dbReference type="InterPro" id="IPR001932">
    <property type="entry name" value="PPM-type_phosphatase-like_dom"/>
</dbReference>
<dbReference type="SMART" id="SM00331">
    <property type="entry name" value="PP2C_SIG"/>
    <property type="match status" value="1"/>
</dbReference>
<dbReference type="PROSITE" id="PS51746">
    <property type="entry name" value="PPM_2"/>
    <property type="match status" value="1"/>
</dbReference>
<dbReference type="EMBL" id="SOBT01000011">
    <property type="protein sequence ID" value="TDU25884.1"/>
    <property type="molecule type" value="Genomic_DNA"/>
</dbReference>
<keyword evidence="3" id="KW-1185">Reference proteome</keyword>
<dbReference type="GO" id="GO:0004722">
    <property type="term" value="F:protein serine/threonine phosphatase activity"/>
    <property type="evidence" value="ECO:0007669"/>
    <property type="project" value="InterPro"/>
</dbReference>
<organism evidence="2 3">
    <name type="scientific">Panacagrimonas perspica</name>
    <dbReference type="NCBI Taxonomy" id="381431"/>
    <lineage>
        <taxon>Bacteria</taxon>
        <taxon>Pseudomonadati</taxon>
        <taxon>Pseudomonadota</taxon>
        <taxon>Gammaproteobacteria</taxon>
        <taxon>Nevskiales</taxon>
        <taxon>Nevskiaceae</taxon>
        <taxon>Panacagrimonas</taxon>
    </lineage>
</organism>
<dbReference type="Pfam" id="PF13672">
    <property type="entry name" value="PP2C_2"/>
    <property type="match status" value="1"/>
</dbReference>
<feature type="domain" description="PPM-type phosphatase" evidence="1">
    <location>
        <begin position="8"/>
        <end position="256"/>
    </location>
</feature>
<dbReference type="CDD" id="cd00143">
    <property type="entry name" value="PP2Cc"/>
    <property type="match status" value="1"/>
</dbReference>